<dbReference type="InterPro" id="IPR004514">
    <property type="entry name" value="Gln-tRNA-synth"/>
</dbReference>
<reference evidence="13" key="1">
    <citation type="journal article" date="2015" name="PeerJ">
        <title>First genomic representation of candidate bacterial phylum KSB3 points to enhanced environmental sensing as a trigger of wastewater bulking.</title>
        <authorList>
            <person name="Sekiguchi Y."/>
            <person name="Ohashi A."/>
            <person name="Parks D.H."/>
            <person name="Yamauchi T."/>
            <person name="Tyson G.W."/>
            <person name="Hugenholtz P."/>
        </authorList>
    </citation>
    <scope>NUCLEOTIDE SEQUENCE [LARGE SCALE GENOMIC DNA]</scope>
</reference>
<feature type="binding site" evidence="8">
    <location>
        <begin position="308"/>
        <end position="310"/>
    </location>
    <ligand>
        <name>ATP</name>
        <dbReference type="ChEBI" id="CHEBI:30616"/>
    </ligand>
</feature>
<accession>A0A081C284</accession>
<dbReference type="InterPro" id="IPR050132">
    <property type="entry name" value="Gln/Glu-tRNA_Ligase"/>
</dbReference>
<evidence type="ECO:0000256" key="7">
    <source>
        <dbReference type="ARBA" id="ARBA00048270"/>
    </source>
</evidence>
<comment type="subunit">
    <text evidence="8">Monomer.</text>
</comment>
<dbReference type="FunFam" id="3.90.800.10:FF:000001">
    <property type="entry name" value="Glutamine--tRNA ligase"/>
    <property type="match status" value="1"/>
</dbReference>
<feature type="domain" description="Glutamyl/glutaminyl-tRNA synthetase class Ib catalytic" evidence="10">
    <location>
        <begin position="68"/>
        <end position="376"/>
    </location>
</feature>
<evidence type="ECO:0000259" key="12">
    <source>
        <dbReference type="Pfam" id="PF20974"/>
    </source>
</evidence>
<dbReference type="InterPro" id="IPR020056">
    <property type="entry name" value="Rbsml_bL25/Gln-tRNA_synth_N"/>
</dbReference>
<protein>
    <recommendedName>
        <fullName evidence="8">Glutamine--tRNA ligase</fullName>
        <ecNumber evidence="8">6.1.1.18</ecNumber>
    </recommendedName>
    <alternativeName>
        <fullName evidence="8">Glutaminyl-tRNA synthetase</fullName>
        <shortName evidence="8">GlnRS</shortName>
    </alternativeName>
</protein>
<feature type="short sequence motif" description="'KMSKS' region" evidence="8">
    <location>
        <begin position="307"/>
        <end position="311"/>
    </location>
</feature>
<dbReference type="InterPro" id="IPR020058">
    <property type="entry name" value="Glu/Gln-tRNA-synth_Ib_cat-dom"/>
</dbReference>
<dbReference type="Pfam" id="PF00749">
    <property type="entry name" value="tRNA-synt_1c"/>
    <property type="match status" value="1"/>
</dbReference>
<dbReference type="HOGENOM" id="CLU_001882_2_3_0"/>
<dbReference type="Pfam" id="PF20974">
    <property type="entry name" value="tRNA-synt_1c_C2"/>
    <property type="match status" value="1"/>
</dbReference>
<feature type="binding site" evidence="8">
    <location>
        <begin position="300"/>
        <end position="301"/>
    </location>
    <ligand>
        <name>ATP</name>
        <dbReference type="ChEBI" id="CHEBI:30616"/>
    </ligand>
</feature>
<feature type="binding site" evidence="8">
    <location>
        <position position="107"/>
    </location>
    <ligand>
        <name>L-glutamine</name>
        <dbReference type="ChEBI" id="CHEBI:58359"/>
    </ligand>
</feature>
<dbReference type="CDD" id="cd00807">
    <property type="entry name" value="GlnRS_core"/>
    <property type="match status" value="1"/>
</dbReference>
<comment type="caution">
    <text evidence="8">Lacks conserved residue(s) required for the propagation of feature annotation.</text>
</comment>
<dbReference type="SUPFAM" id="SSF52374">
    <property type="entry name" value="Nucleotidylyl transferase"/>
    <property type="match status" value="1"/>
</dbReference>
<dbReference type="Gene3D" id="3.90.800.10">
    <property type="entry name" value="Glutamyl-tRNA Synthetase, Domain 3"/>
    <property type="match status" value="1"/>
</dbReference>
<keyword evidence="3 8" id="KW-0547">Nucleotide-binding</keyword>
<dbReference type="GO" id="GO:0006424">
    <property type="term" value="P:glutamyl-tRNA aminoacylation"/>
    <property type="evidence" value="ECO:0007669"/>
    <property type="project" value="UniProtKB-UniRule"/>
</dbReference>
<dbReference type="PROSITE" id="PS00178">
    <property type="entry name" value="AA_TRNA_LIGASE_I"/>
    <property type="match status" value="1"/>
</dbReference>
<keyword evidence="2 8" id="KW-0436">Ligase</keyword>
<dbReference type="GO" id="GO:0005829">
    <property type="term" value="C:cytosol"/>
    <property type="evidence" value="ECO:0007669"/>
    <property type="project" value="TreeGrafter"/>
</dbReference>
<keyword evidence="4 8" id="KW-0067">ATP-binding</keyword>
<dbReference type="GO" id="GO:0004819">
    <property type="term" value="F:glutamine-tRNA ligase activity"/>
    <property type="evidence" value="ECO:0007669"/>
    <property type="project" value="UniProtKB-UniRule"/>
</dbReference>
<dbReference type="InterPro" id="IPR014729">
    <property type="entry name" value="Rossmann-like_a/b/a_fold"/>
</dbReference>
<dbReference type="Pfam" id="PF03950">
    <property type="entry name" value="tRNA-synt_1c_C"/>
    <property type="match status" value="1"/>
</dbReference>
<dbReference type="InterPro" id="IPR020061">
    <property type="entry name" value="Glu_tRNA_lig_a-bdl"/>
</dbReference>
<sequence>MLLFFNETIPGRLEWGMGEHSQSFRSKTFMSETIAKKPNEELSEAKSSLDFVRTIIEEDLRTGKHQSIVTRFPPEPNGYLHIGHAKAFSLDFGVAQEYGGRCHLRFDDTNPTKEDVEYVDSIQEDIHWMGFDWGEHLYYASDYFDQLYDYAVQLIKMGKAYVDDLSAEEIREYRGTLTEPGKESPYRNRSIEENLDLFERMKNGEFEDGSRVLRAKIDMASPNIVMRDPTLYRIRKVPHHRTGDKWCIYPLYDFTHCLSDSIEGVTHSLCSLEFENNRELYDWVLDQLGVFHSRQYEFARLNLTYTVMSKRKLLRLVQEGYVSGWDDPRMPTICGLRRRGYTPEAIKNFCDRIGLAKRNSVVDVEMLEYCIREDLNKRAQRVMAVLNPLKVVIENYPDDLVEELDAVNNPEDESMGVRKVPFSKVLYIEQEDFRENPPKKFYRLAPGQEVRLRYGYYIKCVDVVKDAQGNVVELRCTYDPATRGGWAPDGRKVKATLHWVSAQHALDAEVRLYDRLFLQSNPNECEDFTTCLNPDSLKVLQGCKVEPSVKNAASGSRYQFERQGYFCIDPDSTNEKLVFNRIVSLKDTWAKIEAKQQSE</sequence>
<name>A0A081C284_VECG1</name>
<dbReference type="GO" id="GO:0005524">
    <property type="term" value="F:ATP binding"/>
    <property type="evidence" value="ECO:0007669"/>
    <property type="project" value="UniProtKB-UniRule"/>
</dbReference>
<dbReference type="Gene3D" id="3.40.50.620">
    <property type="entry name" value="HUPs"/>
    <property type="match status" value="1"/>
</dbReference>
<dbReference type="PRINTS" id="PR00987">
    <property type="entry name" value="TRNASYNTHGLU"/>
</dbReference>
<gene>
    <name evidence="8" type="primary">glnS</name>
    <name evidence="13" type="ORF">U27_05663</name>
</gene>
<comment type="similarity">
    <text evidence="8 9">Belongs to the class-I aminoacyl-tRNA synthetase family.</text>
</comment>
<feature type="binding site" evidence="8">
    <location>
        <position position="252"/>
    </location>
    <ligand>
        <name>L-glutamine</name>
        <dbReference type="ChEBI" id="CHEBI:58359"/>
    </ligand>
</feature>
<evidence type="ECO:0000259" key="10">
    <source>
        <dbReference type="Pfam" id="PF00749"/>
    </source>
</evidence>
<feature type="binding site" evidence="8">
    <location>
        <begin position="81"/>
        <end position="87"/>
    </location>
    <ligand>
        <name>ATP</name>
        <dbReference type="ChEBI" id="CHEBI:30616"/>
    </ligand>
</feature>
<evidence type="ECO:0000256" key="9">
    <source>
        <dbReference type="RuleBase" id="RU363037"/>
    </source>
</evidence>
<keyword evidence="1 8" id="KW-0963">Cytoplasm</keyword>
<dbReference type="FunFam" id="1.10.1160.10:FF:000001">
    <property type="entry name" value="Glutamine--tRNA ligase"/>
    <property type="match status" value="1"/>
</dbReference>
<evidence type="ECO:0000256" key="5">
    <source>
        <dbReference type="ARBA" id="ARBA00022917"/>
    </source>
</evidence>
<evidence type="ECO:0000259" key="11">
    <source>
        <dbReference type="Pfam" id="PF03950"/>
    </source>
</evidence>
<keyword evidence="14" id="KW-1185">Reference proteome</keyword>
<keyword evidence="6 8" id="KW-0030">Aminoacyl-tRNA synthetase</keyword>
<feature type="binding site" evidence="8">
    <location>
        <begin position="75"/>
        <end position="77"/>
    </location>
    <ligand>
        <name>ATP</name>
        <dbReference type="ChEBI" id="CHEBI:30616"/>
    </ligand>
</feature>
<feature type="domain" description="Glutamyl/glutaminyl-tRNA synthetase class Ib anti-codon binding" evidence="11">
    <location>
        <begin position="379"/>
        <end position="479"/>
    </location>
</feature>
<dbReference type="Gene3D" id="2.40.240.10">
    <property type="entry name" value="Ribosomal Protein L25, Chain P"/>
    <property type="match status" value="2"/>
</dbReference>
<dbReference type="HAMAP" id="MF_00126">
    <property type="entry name" value="Gln_tRNA_synth"/>
    <property type="match status" value="1"/>
</dbReference>
<dbReference type="Gene3D" id="1.10.1160.10">
    <property type="entry name" value="Glutamyl-trna Synthetase, Domain 2"/>
    <property type="match status" value="1"/>
</dbReference>
<dbReference type="InterPro" id="IPR001412">
    <property type="entry name" value="aa-tRNA-synth_I_CS"/>
</dbReference>
<dbReference type="PANTHER" id="PTHR43097:SF5">
    <property type="entry name" value="GLUTAMATE--TRNA LIGASE"/>
    <property type="match status" value="1"/>
</dbReference>
<keyword evidence="5 8" id="KW-0648">Protein biosynthesis</keyword>
<evidence type="ECO:0000313" key="14">
    <source>
        <dbReference type="Proteomes" id="UP000030661"/>
    </source>
</evidence>
<feature type="domain" description="tRNA synthetases class I (E and Q) anti-codon binding" evidence="12">
    <location>
        <begin position="496"/>
        <end position="569"/>
    </location>
</feature>
<evidence type="ECO:0000256" key="3">
    <source>
        <dbReference type="ARBA" id="ARBA00022741"/>
    </source>
</evidence>
<feature type="short sequence motif" description="'HIGH' region" evidence="8">
    <location>
        <begin position="74"/>
        <end position="84"/>
    </location>
</feature>
<evidence type="ECO:0000256" key="2">
    <source>
        <dbReference type="ARBA" id="ARBA00022598"/>
    </source>
</evidence>
<dbReference type="FunFam" id="2.40.240.10:FF:000001">
    <property type="entry name" value="Glutamine--tRNA ligase"/>
    <property type="match status" value="1"/>
</dbReference>
<dbReference type="PANTHER" id="PTHR43097">
    <property type="entry name" value="GLUTAMINE-TRNA LIGASE"/>
    <property type="match status" value="1"/>
</dbReference>
<dbReference type="EMBL" id="DF820468">
    <property type="protein sequence ID" value="GAK58689.1"/>
    <property type="molecule type" value="Genomic_DNA"/>
</dbReference>
<evidence type="ECO:0000256" key="6">
    <source>
        <dbReference type="ARBA" id="ARBA00023146"/>
    </source>
</evidence>
<dbReference type="FunFam" id="3.40.50.620:FF:000037">
    <property type="entry name" value="Glutamine--tRNA ligase cytoplasmic"/>
    <property type="match status" value="1"/>
</dbReference>
<proteinExistence type="inferred from homology"/>
<evidence type="ECO:0000313" key="13">
    <source>
        <dbReference type="EMBL" id="GAK58689.1"/>
    </source>
</evidence>
<evidence type="ECO:0000256" key="1">
    <source>
        <dbReference type="ARBA" id="ARBA00022490"/>
    </source>
</evidence>
<dbReference type="STRING" id="1499967.U27_05663"/>
<comment type="subcellular location">
    <subcellularLocation>
        <location evidence="8">Cytoplasm</location>
    </subcellularLocation>
</comment>
<comment type="catalytic activity">
    <reaction evidence="7 8">
        <text>tRNA(Gln) + L-glutamine + ATP = L-glutaminyl-tRNA(Gln) + AMP + diphosphate</text>
        <dbReference type="Rhea" id="RHEA:20121"/>
        <dbReference type="Rhea" id="RHEA-COMP:9662"/>
        <dbReference type="Rhea" id="RHEA-COMP:9681"/>
        <dbReference type="ChEBI" id="CHEBI:30616"/>
        <dbReference type="ChEBI" id="CHEBI:33019"/>
        <dbReference type="ChEBI" id="CHEBI:58359"/>
        <dbReference type="ChEBI" id="CHEBI:78442"/>
        <dbReference type="ChEBI" id="CHEBI:78521"/>
        <dbReference type="ChEBI" id="CHEBI:456215"/>
        <dbReference type="EC" id="6.1.1.18"/>
    </reaction>
</comment>
<dbReference type="AlphaFoldDB" id="A0A081C284"/>
<dbReference type="InterPro" id="IPR022861">
    <property type="entry name" value="Gln_tRNA_ligase_bac"/>
</dbReference>
<dbReference type="InterPro" id="IPR049437">
    <property type="entry name" value="tRNA-synt_1c_C2"/>
</dbReference>
<dbReference type="Proteomes" id="UP000030661">
    <property type="component" value="Unassembled WGS sequence"/>
</dbReference>
<dbReference type="NCBIfam" id="TIGR00440">
    <property type="entry name" value="glnS"/>
    <property type="match status" value="1"/>
</dbReference>
<dbReference type="InterPro" id="IPR020059">
    <property type="entry name" value="Glu/Gln-tRNA-synth_Ib_codon-bd"/>
</dbReference>
<dbReference type="eggNOG" id="COG0008">
    <property type="taxonomic scope" value="Bacteria"/>
</dbReference>
<evidence type="ECO:0000256" key="8">
    <source>
        <dbReference type="HAMAP-Rule" id="MF_00126"/>
    </source>
</evidence>
<dbReference type="EC" id="6.1.1.18" evidence="8"/>
<dbReference type="GO" id="GO:0006425">
    <property type="term" value="P:glutaminyl-tRNA aminoacylation"/>
    <property type="evidence" value="ECO:0007669"/>
    <property type="project" value="UniProtKB-UniRule"/>
</dbReference>
<dbReference type="InterPro" id="IPR000924">
    <property type="entry name" value="Glu/Gln-tRNA-synth"/>
</dbReference>
<dbReference type="NCBIfam" id="NF011291">
    <property type="entry name" value="PRK14703.1"/>
    <property type="match status" value="1"/>
</dbReference>
<dbReference type="SUPFAM" id="SSF50715">
    <property type="entry name" value="Ribosomal protein L25-like"/>
    <property type="match status" value="1"/>
</dbReference>
<organism evidence="13">
    <name type="scientific">Vecturithrix granuli</name>
    <dbReference type="NCBI Taxonomy" id="1499967"/>
    <lineage>
        <taxon>Bacteria</taxon>
        <taxon>Candidatus Moduliflexota</taxon>
        <taxon>Candidatus Vecturitrichia</taxon>
        <taxon>Candidatus Vecturitrichales</taxon>
        <taxon>Candidatus Vecturitrichaceae</taxon>
        <taxon>Candidatus Vecturithrix</taxon>
    </lineage>
</organism>
<evidence type="ECO:0000256" key="4">
    <source>
        <dbReference type="ARBA" id="ARBA00022840"/>
    </source>
</evidence>
<dbReference type="InterPro" id="IPR011035">
    <property type="entry name" value="Ribosomal_bL25/Gln-tRNA_synth"/>
</dbReference>